<evidence type="ECO:0000256" key="2">
    <source>
        <dbReference type="SAM" id="MobiDB-lite"/>
    </source>
</evidence>
<dbReference type="InterPro" id="IPR001841">
    <property type="entry name" value="Znf_RING"/>
</dbReference>
<dbReference type="InterPro" id="IPR013083">
    <property type="entry name" value="Znf_RING/FYVE/PHD"/>
</dbReference>
<name>K0R3V3_THAOC</name>
<evidence type="ECO:0000313" key="4">
    <source>
        <dbReference type="EMBL" id="EJK47105.1"/>
    </source>
</evidence>
<dbReference type="AlphaFoldDB" id="K0R3V3"/>
<dbReference type="GO" id="GO:0008270">
    <property type="term" value="F:zinc ion binding"/>
    <property type="evidence" value="ECO:0007669"/>
    <property type="project" value="UniProtKB-KW"/>
</dbReference>
<evidence type="ECO:0000259" key="3">
    <source>
        <dbReference type="PROSITE" id="PS50089"/>
    </source>
</evidence>
<evidence type="ECO:0000313" key="5">
    <source>
        <dbReference type="Proteomes" id="UP000266841"/>
    </source>
</evidence>
<dbReference type="PROSITE" id="PS50089">
    <property type="entry name" value="ZF_RING_2"/>
    <property type="match status" value="1"/>
</dbReference>
<dbReference type="Proteomes" id="UP000266841">
    <property type="component" value="Unassembled WGS sequence"/>
</dbReference>
<feature type="region of interest" description="Disordered" evidence="2">
    <location>
        <begin position="326"/>
        <end position="345"/>
    </location>
</feature>
<reference evidence="4 5" key="1">
    <citation type="journal article" date="2012" name="Genome Biol.">
        <title>Genome and low-iron response of an oceanic diatom adapted to chronic iron limitation.</title>
        <authorList>
            <person name="Lommer M."/>
            <person name="Specht M."/>
            <person name="Roy A.S."/>
            <person name="Kraemer L."/>
            <person name="Andreson R."/>
            <person name="Gutowska M.A."/>
            <person name="Wolf J."/>
            <person name="Bergner S.V."/>
            <person name="Schilhabel M.B."/>
            <person name="Klostermeier U.C."/>
            <person name="Beiko R.G."/>
            <person name="Rosenstiel P."/>
            <person name="Hippler M."/>
            <person name="Laroche J."/>
        </authorList>
    </citation>
    <scope>NUCLEOTIDE SEQUENCE [LARGE SCALE GENOMIC DNA]</scope>
    <source>
        <strain evidence="4 5">CCMP1005</strain>
    </source>
</reference>
<feature type="compositionally biased region" description="Basic and acidic residues" evidence="2">
    <location>
        <begin position="109"/>
        <end position="141"/>
    </location>
</feature>
<dbReference type="EMBL" id="AGNL01047351">
    <property type="protein sequence ID" value="EJK47105.1"/>
    <property type="molecule type" value="Genomic_DNA"/>
</dbReference>
<keyword evidence="1" id="KW-0479">Metal-binding</keyword>
<keyword evidence="1" id="KW-0862">Zinc</keyword>
<feature type="compositionally biased region" description="Acidic residues" evidence="2">
    <location>
        <begin position="442"/>
        <end position="453"/>
    </location>
</feature>
<dbReference type="Gene3D" id="1.25.40.10">
    <property type="entry name" value="Tetratricopeptide repeat domain"/>
    <property type="match status" value="1"/>
</dbReference>
<organism evidence="4 5">
    <name type="scientific">Thalassiosira oceanica</name>
    <name type="common">Marine diatom</name>
    <dbReference type="NCBI Taxonomy" id="159749"/>
    <lineage>
        <taxon>Eukaryota</taxon>
        <taxon>Sar</taxon>
        <taxon>Stramenopiles</taxon>
        <taxon>Ochrophyta</taxon>
        <taxon>Bacillariophyta</taxon>
        <taxon>Coscinodiscophyceae</taxon>
        <taxon>Thalassiosirophycidae</taxon>
        <taxon>Thalassiosirales</taxon>
        <taxon>Thalassiosiraceae</taxon>
        <taxon>Thalassiosira</taxon>
    </lineage>
</organism>
<feature type="region of interest" description="Disordered" evidence="2">
    <location>
        <begin position="92"/>
        <end position="160"/>
    </location>
</feature>
<keyword evidence="1" id="KW-0863">Zinc-finger</keyword>
<feature type="non-terminal residue" evidence="4">
    <location>
        <position position="1"/>
    </location>
</feature>
<sequence>KPLPVLPVTLPGSGLPFAVGRRAPPARSAGSLGQVTLWGPSPAGGRWSLRRHKLSGLGAVAAAIFASALAAGTDHGTAAGTTIGNAWHRRYHVDSPPRLTPCREGTPAGDREDQYGDASDRLGRRGDNEEGRRRRPEHEGEAGQLLASVEGPDLGGVGSPPPRLSALPVIFAVRLAGSSGEMAAVGRDEEAVGRRPGGVLARWLDRNCRVQAVPRGGGVRTLLPTRDQRRRLGVGGVPAGGDLGERRLDLGRSGLLAACFFEITLGLSKGVSDSTVLGKTESVAAVDTGGTESQSSLSGTNIAEDDATKTQQAAEGVTVAGEEVVKSQSTIPSDLSEAENKSPETQRTIAGETIFKSPLSHPPEPSEAATEILKIRQSVAGEEVSKSQPIAAGNASTIGVQDLQPSDGTLNSSRDVSIVGRDGDLQNDDSTDEEAARKMVPTDEDAVSEEDSSPNEIWDDKPPNDLWDLLELAGWTVLAIGLLKVVMYLREVEQEIKDANVAEKKQREEGASKLEEERAARSARRKALFGEPRPLAECPLCMNAMPFDVEERRYFLCCGKTTCMSCYTHYAFNAEANRMRRQNDNGHNEPVDLPCPFCRCSEEMDLDEESVLSERIEKSELNGCFDHQAAFELGQHHYDSAYYGSDWKASAMKWWKKAAKHGNELAAYELALIYTGSEHAKFTVREQADLGKSYMEEAAIAGHPKARYWLGLHEMNQERAMSHFTLAARYGCKTSLDLVVKGYRSGIVTREDLDEVLRGHQDATPS</sequence>
<dbReference type="Gene3D" id="3.30.40.10">
    <property type="entry name" value="Zinc/RING finger domain, C3HC4 (zinc finger)"/>
    <property type="match status" value="1"/>
</dbReference>
<comment type="caution">
    <text evidence="4">The sequence shown here is derived from an EMBL/GenBank/DDBJ whole genome shotgun (WGS) entry which is preliminary data.</text>
</comment>
<feature type="region of interest" description="Disordered" evidence="2">
    <location>
        <begin position="287"/>
        <end position="314"/>
    </location>
</feature>
<gene>
    <name evidence="4" type="ORF">THAOC_34201</name>
</gene>
<dbReference type="GO" id="GO:0005737">
    <property type="term" value="C:cytoplasm"/>
    <property type="evidence" value="ECO:0007669"/>
    <property type="project" value="UniProtKB-ARBA"/>
</dbReference>
<proteinExistence type="predicted"/>
<protein>
    <recommendedName>
        <fullName evidence="3">RING-type domain-containing protein</fullName>
    </recommendedName>
</protein>
<feature type="domain" description="RING-type" evidence="3">
    <location>
        <begin position="538"/>
        <end position="599"/>
    </location>
</feature>
<keyword evidence="5" id="KW-1185">Reference proteome</keyword>
<dbReference type="InterPro" id="IPR011990">
    <property type="entry name" value="TPR-like_helical_dom_sf"/>
</dbReference>
<feature type="region of interest" description="Disordered" evidence="2">
    <location>
        <begin position="383"/>
        <end position="461"/>
    </location>
</feature>
<feature type="compositionally biased region" description="Polar residues" evidence="2">
    <location>
        <begin position="394"/>
        <end position="415"/>
    </location>
</feature>
<feature type="compositionally biased region" description="Polar residues" evidence="2">
    <location>
        <begin position="290"/>
        <end position="301"/>
    </location>
</feature>
<accession>K0R3V3</accession>
<evidence type="ECO:0000256" key="1">
    <source>
        <dbReference type="PROSITE-ProRule" id="PRU00175"/>
    </source>
</evidence>
<dbReference type="SUPFAM" id="SSF81901">
    <property type="entry name" value="HCP-like"/>
    <property type="match status" value="1"/>
</dbReference>